<dbReference type="AlphaFoldDB" id="A0A926XWJ5"/>
<keyword evidence="2" id="KW-1185">Reference proteome</keyword>
<protein>
    <submittedName>
        <fullName evidence="1">Uncharacterized protein</fullName>
    </submittedName>
</protein>
<sequence length="48" mass="5500">MMTLTNTMVRGRVSALLIRSLCSVISGTAPLLRRMIQWRIGVIKWIKK</sequence>
<evidence type="ECO:0000313" key="1">
    <source>
        <dbReference type="EMBL" id="MBD2702139.1"/>
    </source>
</evidence>
<evidence type="ECO:0000313" key="2">
    <source>
        <dbReference type="Proteomes" id="UP000598820"/>
    </source>
</evidence>
<name>A0A926XWJ5_9BACT</name>
<gene>
    <name evidence="1" type="ORF">IC229_15920</name>
</gene>
<dbReference type="EMBL" id="JACWZY010000012">
    <property type="protein sequence ID" value="MBD2702139.1"/>
    <property type="molecule type" value="Genomic_DNA"/>
</dbReference>
<reference evidence="1" key="1">
    <citation type="submission" date="2020-09" db="EMBL/GenBank/DDBJ databases">
        <authorList>
            <person name="Kim M.K."/>
        </authorList>
    </citation>
    <scope>NUCLEOTIDE SEQUENCE</scope>
    <source>
        <strain evidence="1">BT702</strain>
    </source>
</reference>
<dbReference type="RefSeq" id="WP_190887988.1">
    <property type="nucleotide sequence ID" value="NZ_JACWZY010000012.1"/>
</dbReference>
<accession>A0A926XWJ5</accession>
<proteinExistence type="predicted"/>
<comment type="caution">
    <text evidence="1">The sequence shown here is derived from an EMBL/GenBank/DDBJ whole genome shotgun (WGS) entry which is preliminary data.</text>
</comment>
<organism evidence="1 2">
    <name type="scientific">Spirosoma profusum</name>
    <dbReference type="NCBI Taxonomy" id="2771354"/>
    <lineage>
        <taxon>Bacteria</taxon>
        <taxon>Pseudomonadati</taxon>
        <taxon>Bacteroidota</taxon>
        <taxon>Cytophagia</taxon>
        <taxon>Cytophagales</taxon>
        <taxon>Cytophagaceae</taxon>
        <taxon>Spirosoma</taxon>
    </lineage>
</organism>
<dbReference type="Proteomes" id="UP000598820">
    <property type="component" value="Unassembled WGS sequence"/>
</dbReference>